<accession>A0A7J3VSA3</accession>
<dbReference type="Pfam" id="PF05670">
    <property type="entry name" value="NFACT-R_1"/>
    <property type="match status" value="1"/>
</dbReference>
<dbReference type="InterPro" id="IPR051608">
    <property type="entry name" value="RQC_Subunit_NEMF"/>
</dbReference>
<dbReference type="InterPro" id="IPR008532">
    <property type="entry name" value="NFACT_RNA-bd"/>
</dbReference>
<dbReference type="GO" id="GO:0043023">
    <property type="term" value="F:ribosomal large subunit binding"/>
    <property type="evidence" value="ECO:0007669"/>
    <property type="project" value="TreeGrafter"/>
</dbReference>
<dbReference type="GO" id="GO:0000049">
    <property type="term" value="F:tRNA binding"/>
    <property type="evidence" value="ECO:0007669"/>
    <property type="project" value="TreeGrafter"/>
</dbReference>
<dbReference type="GO" id="GO:0072344">
    <property type="term" value="P:rescue of stalled ribosome"/>
    <property type="evidence" value="ECO:0007669"/>
    <property type="project" value="TreeGrafter"/>
</dbReference>
<keyword evidence="1" id="KW-0175">Coiled coil</keyword>
<feature type="domain" description="NFACT RNA-binding" evidence="2">
    <location>
        <begin position="128"/>
        <end position="236"/>
    </location>
</feature>
<gene>
    <name evidence="3" type="ORF">ENM31_02125</name>
</gene>
<feature type="coiled-coil region" evidence="1">
    <location>
        <begin position="72"/>
        <end position="99"/>
    </location>
</feature>
<protein>
    <submittedName>
        <fullName evidence="3">DUF814 domain-containing protein</fullName>
    </submittedName>
</protein>
<proteinExistence type="predicted"/>
<name>A0A7J3VSA3_CALS0</name>
<sequence>MRRRIDDLENFINRTKPLTYMLEDPWTSPREAVEEVFASTGCRAELGENTLTLQMGELRLVLRRTSSIHRELGKLYDELKTLKNSVVKLSAEVEQIDDRVRRLTSGSELAGLEKHLPKPTPRRQVKPFREFTTSGGFLAMSGRDSRSNIKLLKQHLAGNDVVFHTEVAGSPATVLKDGGRASEADIMEAAQFTASYSRAWREMFSNASVYYVAADQVSFTPPSGQFLPKGSFMVYGQRRYVSAELRLAAVRMEKGFTVVPYLTALRSGRSFVELRPGRTLAEDAAIKVLSLMEATLSKEEADMLAAQIPFGRCSVYYLDKLISR</sequence>
<evidence type="ECO:0000256" key="1">
    <source>
        <dbReference type="SAM" id="Coils"/>
    </source>
</evidence>
<organism evidence="3">
    <name type="scientific">Caldiarchaeum subterraneum</name>
    <dbReference type="NCBI Taxonomy" id="311458"/>
    <lineage>
        <taxon>Archaea</taxon>
        <taxon>Nitrososphaerota</taxon>
        <taxon>Candidatus Caldarchaeales</taxon>
        <taxon>Candidatus Caldarchaeaceae</taxon>
        <taxon>Candidatus Caldarchaeum</taxon>
    </lineage>
</organism>
<dbReference type="GO" id="GO:1990112">
    <property type="term" value="C:RQC complex"/>
    <property type="evidence" value="ECO:0007669"/>
    <property type="project" value="TreeGrafter"/>
</dbReference>
<evidence type="ECO:0000313" key="3">
    <source>
        <dbReference type="EMBL" id="HHM44081.1"/>
    </source>
</evidence>
<dbReference type="PANTHER" id="PTHR15239">
    <property type="entry name" value="NUCLEAR EXPORT MEDIATOR FACTOR NEMF"/>
    <property type="match status" value="1"/>
</dbReference>
<evidence type="ECO:0000259" key="2">
    <source>
        <dbReference type="Pfam" id="PF05670"/>
    </source>
</evidence>
<dbReference type="AlphaFoldDB" id="A0A7J3VSA3"/>
<comment type="caution">
    <text evidence="3">The sequence shown here is derived from an EMBL/GenBank/DDBJ whole genome shotgun (WGS) entry which is preliminary data.</text>
</comment>
<dbReference type="PANTHER" id="PTHR15239:SF6">
    <property type="entry name" value="RIBOSOME QUALITY CONTROL COMPLEX SUBUNIT NEMF"/>
    <property type="match status" value="1"/>
</dbReference>
<reference evidence="3" key="1">
    <citation type="journal article" date="2020" name="mSystems">
        <title>Genome- and Community-Level Interaction Insights into Carbon Utilization and Element Cycling Functions of Hydrothermarchaeota in Hydrothermal Sediment.</title>
        <authorList>
            <person name="Zhou Z."/>
            <person name="Liu Y."/>
            <person name="Xu W."/>
            <person name="Pan J."/>
            <person name="Luo Z.H."/>
            <person name="Li M."/>
        </authorList>
    </citation>
    <scope>NUCLEOTIDE SEQUENCE [LARGE SCALE GENOMIC DNA]</scope>
    <source>
        <strain evidence="3">SpSt-1074</strain>
    </source>
</reference>
<dbReference type="EMBL" id="DRXH01000071">
    <property type="protein sequence ID" value="HHM44081.1"/>
    <property type="molecule type" value="Genomic_DNA"/>
</dbReference>